<organism evidence="3 4">
    <name type="scientific">Marinoscillum furvescens DSM 4134</name>
    <dbReference type="NCBI Taxonomy" id="1122208"/>
    <lineage>
        <taxon>Bacteria</taxon>
        <taxon>Pseudomonadati</taxon>
        <taxon>Bacteroidota</taxon>
        <taxon>Cytophagia</taxon>
        <taxon>Cytophagales</taxon>
        <taxon>Reichenbachiellaceae</taxon>
        <taxon>Marinoscillum</taxon>
    </lineage>
</organism>
<reference evidence="3 4" key="1">
    <citation type="submission" date="2018-07" db="EMBL/GenBank/DDBJ databases">
        <title>Genomic Encyclopedia of Type Strains, Phase IV (KMG-IV): sequencing the most valuable type-strain genomes for metagenomic binning, comparative biology and taxonomic classification.</title>
        <authorList>
            <person name="Goeker M."/>
        </authorList>
    </citation>
    <scope>NUCLEOTIDE SEQUENCE [LARGE SCALE GENOMIC DNA]</scope>
    <source>
        <strain evidence="3 4">DSM 4134</strain>
    </source>
</reference>
<dbReference type="OrthoDB" id="982985at2"/>
<dbReference type="EMBL" id="QREG01000024">
    <property type="protein sequence ID" value="RED93645.1"/>
    <property type="molecule type" value="Genomic_DNA"/>
</dbReference>
<dbReference type="AlphaFoldDB" id="A0A3D9KZU2"/>
<name>A0A3D9KZU2_MARFU</name>
<feature type="compositionally biased region" description="Low complexity" evidence="1">
    <location>
        <begin position="85"/>
        <end position="95"/>
    </location>
</feature>
<keyword evidence="2" id="KW-0812">Transmembrane</keyword>
<dbReference type="RefSeq" id="WP_115869875.1">
    <property type="nucleotide sequence ID" value="NZ_QREG01000024.1"/>
</dbReference>
<proteinExistence type="predicted"/>
<comment type="caution">
    <text evidence="3">The sequence shown here is derived from an EMBL/GenBank/DDBJ whole genome shotgun (WGS) entry which is preliminary data.</text>
</comment>
<accession>A0A3D9KZU2</accession>
<feature type="region of interest" description="Disordered" evidence="1">
    <location>
        <begin position="44"/>
        <end position="113"/>
    </location>
</feature>
<evidence type="ECO:0000313" key="3">
    <source>
        <dbReference type="EMBL" id="RED93645.1"/>
    </source>
</evidence>
<keyword evidence="2" id="KW-0472">Membrane</keyword>
<feature type="compositionally biased region" description="Basic and acidic residues" evidence="1">
    <location>
        <begin position="44"/>
        <end position="71"/>
    </location>
</feature>
<evidence type="ECO:0000256" key="2">
    <source>
        <dbReference type="SAM" id="Phobius"/>
    </source>
</evidence>
<keyword evidence="4" id="KW-1185">Reference proteome</keyword>
<feature type="transmembrane region" description="Helical" evidence="2">
    <location>
        <begin position="12"/>
        <end position="30"/>
    </location>
</feature>
<protein>
    <submittedName>
        <fullName evidence="3">Uncharacterized protein</fullName>
    </submittedName>
</protein>
<sequence length="249" mass="28452">MEQGQPLKLISYIFLIAFFFSILFVLDGVFDVHYTHNIHHPELLEESHDNNHDKEEPDAHSSQKEDAESHHGGSSTEEFIDEPESQPSTPETTPDTNDDQEETTSISASADPELEKYFENLKETYLKEKLDKLPTNQARTDIVIRYYHHAPDGESAYQLQNLRYYIHERPVDPEYANHQSNAVFYGDSIQIEDIQLVTYTLLKAGLPIKTIKPSKFASSWKAKSIEIGTDTTLTNQPTLSLQEIKNLSI</sequence>
<keyword evidence="2" id="KW-1133">Transmembrane helix</keyword>
<evidence type="ECO:0000313" key="4">
    <source>
        <dbReference type="Proteomes" id="UP000256779"/>
    </source>
</evidence>
<evidence type="ECO:0000256" key="1">
    <source>
        <dbReference type="SAM" id="MobiDB-lite"/>
    </source>
</evidence>
<dbReference type="Proteomes" id="UP000256779">
    <property type="component" value="Unassembled WGS sequence"/>
</dbReference>
<gene>
    <name evidence="3" type="ORF">C7460_12455</name>
</gene>